<organism evidence="2 3">
    <name type="scientific">Vibrio metoecus</name>
    <dbReference type="NCBI Taxonomy" id="1481663"/>
    <lineage>
        <taxon>Bacteria</taxon>
        <taxon>Pseudomonadati</taxon>
        <taxon>Pseudomonadota</taxon>
        <taxon>Gammaproteobacteria</taxon>
        <taxon>Vibrionales</taxon>
        <taxon>Vibrionaceae</taxon>
        <taxon>Vibrio</taxon>
    </lineage>
</organism>
<accession>A0A0Q0TNQ3</accession>
<keyword evidence="1" id="KW-0472">Membrane</keyword>
<reference evidence="2 3" key="1">
    <citation type="journal article" date="2015" name="Genome Biol. Evol.">
        <title>The Dynamics of Genetic Interactions between Vibrio metoecus and Vibrio cholerae, Two Close Relatives Co-Occurring in the Environment.</title>
        <authorList>
            <person name="Orata F.D."/>
            <person name="Kirchberger P.C."/>
            <person name="Meheust R."/>
            <person name="Barlow E.J."/>
            <person name="Tarr C.L."/>
            <person name="Boucher Y."/>
        </authorList>
    </citation>
    <scope>NUCLEOTIDE SEQUENCE [LARGE SCALE GENOMIC DNA]</scope>
    <source>
        <strain evidence="2 3">YB5B04</strain>
    </source>
</reference>
<evidence type="ECO:0000313" key="3">
    <source>
        <dbReference type="Proteomes" id="UP000050491"/>
    </source>
</evidence>
<evidence type="ECO:0000313" key="2">
    <source>
        <dbReference type="EMBL" id="KQB03943.1"/>
    </source>
</evidence>
<dbReference type="AlphaFoldDB" id="A0A0Q0TNQ3"/>
<feature type="transmembrane region" description="Helical" evidence="1">
    <location>
        <begin position="6"/>
        <end position="28"/>
    </location>
</feature>
<comment type="caution">
    <text evidence="2">The sequence shown here is derived from an EMBL/GenBank/DDBJ whole genome shotgun (WGS) entry which is preliminary data.</text>
</comment>
<gene>
    <name evidence="2" type="ORF">XV92_01670</name>
</gene>
<name>A0A0Q0TNQ3_VIBMT</name>
<proteinExistence type="predicted"/>
<keyword evidence="1" id="KW-0812">Transmembrane</keyword>
<sequence>MKFSKYWWLGFLGFVGVYQTPMMLDVIANGGPYLKLANILWYLWFFEFIPKSVRDKGVD</sequence>
<evidence type="ECO:0000256" key="1">
    <source>
        <dbReference type="SAM" id="Phobius"/>
    </source>
</evidence>
<protein>
    <submittedName>
        <fullName evidence="2">Uncharacterized protein</fullName>
    </submittedName>
</protein>
<dbReference type="Proteomes" id="UP000050491">
    <property type="component" value="Unassembled WGS sequence"/>
</dbReference>
<dbReference type="OrthoDB" id="2890015at2"/>
<dbReference type="PATRIC" id="fig|1481663.12.peg.2828"/>
<keyword evidence="1" id="KW-1133">Transmembrane helix</keyword>
<dbReference type="EMBL" id="LBGP01000004">
    <property type="protein sequence ID" value="KQB03943.1"/>
    <property type="molecule type" value="Genomic_DNA"/>
</dbReference>
<dbReference type="RefSeq" id="WP_055064035.1">
    <property type="nucleotide sequence ID" value="NZ_LBGP01000004.1"/>
</dbReference>